<keyword evidence="1" id="KW-0805">Transcription regulation</keyword>
<dbReference type="InterPro" id="IPR037923">
    <property type="entry name" value="HTH-like"/>
</dbReference>
<keyword evidence="6" id="KW-1185">Reference proteome</keyword>
<dbReference type="PRINTS" id="PR00032">
    <property type="entry name" value="HTHARAC"/>
</dbReference>
<dbReference type="SMART" id="SM00342">
    <property type="entry name" value="HTH_ARAC"/>
    <property type="match status" value="1"/>
</dbReference>
<dbReference type="InterPro" id="IPR009057">
    <property type="entry name" value="Homeodomain-like_sf"/>
</dbReference>
<dbReference type="InterPro" id="IPR014710">
    <property type="entry name" value="RmlC-like_jellyroll"/>
</dbReference>
<dbReference type="Pfam" id="PF02311">
    <property type="entry name" value="AraC_binding"/>
    <property type="match status" value="1"/>
</dbReference>
<dbReference type="InterPro" id="IPR018060">
    <property type="entry name" value="HTH_AraC"/>
</dbReference>
<gene>
    <name evidence="5" type="ORF">BACPEC_00487</name>
</gene>
<dbReference type="STRING" id="483218.BACPEC_00487"/>
<dbReference type="Gene3D" id="1.10.10.60">
    <property type="entry name" value="Homeodomain-like"/>
    <property type="match status" value="2"/>
</dbReference>
<evidence type="ECO:0000259" key="4">
    <source>
        <dbReference type="PROSITE" id="PS01124"/>
    </source>
</evidence>
<dbReference type="SUPFAM" id="SSF51215">
    <property type="entry name" value="Regulatory protein AraC"/>
    <property type="match status" value="1"/>
</dbReference>
<dbReference type="GO" id="GO:0003700">
    <property type="term" value="F:DNA-binding transcription factor activity"/>
    <property type="evidence" value="ECO:0007669"/>
    <property type="project" value="InterPro"/>
</dbReference>
<proteinExistence type="predicted"/>
<dbReference type="AlphaFoldDB" id="B7AP83"/>
<evidence type="ECO:0000256" key="3">
    <source>
        <dbReference type="ARBA" id="ARBA00023163"/>
    </source>
</evidence>
<evidence type="ECO:0000313" key="5">
    <source>
        <dbReference type="EMBL" id="EEC58357.1"/>
    </source>
</evidence>
<keyword evidence="2" id="KW-0238">DNA-binding</keyword>
<protein>
    <recommendedName>
        <fullName evidence="4">HTH araC/xylS-type domain-containing protein</fullName>
    </recommendedName>
</protein>
<dbReference type="eggNOG" id="COG2207">
    <property type="taxonomic scope" value="Bacteria"/>
</dbReference>
<organism evidence="5 6">
    <name type="scientific">[Bacteroides] pectinophilus ATCC 43243</name>
    <dbReference type="NCBI Taxonomy" id="483218"/>
    <lineage>
        <taxon>Bacteria</taxon>
        <taxon>Bacillati</taxon>
        <taxon>Bacillota</taxon>
        <taxon>Clostridia</taxon>
        <taxon>Eubacteriales</taxon>
    </lineage>
</organism>
<dbReference type="EMBL" id="ABVQ01000034">
    <property type="protein sequence ID" value="EEC58357.1"/>
    <property type="molecule type" value="Genomic_DNA"/>
</dbReference>
<dbReference type="eggNOG" id="COG0662">
    <property type="taxonomic scope" value="Bacteria"/>
</dbReference>
<evidence type="ECO:0000256" key="2">
    <source>
        <dbReference type="ARBA" id="ARBA00023125"/>
    </source>
</evidence>
<evidence type="ECO:0000313" key="6">
    <source>
        <dbReference type="Proteomes" id="UP000003136"/>
    </source>
</evidence>
<dbReference type="Proteomes" id="UP000003136">
    <property type="component" value="Unassembled WGS sequence"/>
</dbReference>
<dbReference type="InterPro" id="IPR020449">
    <property type="entry name" value="Tscrpt_reg_AraC-type_HTH"/>
</dbReference>
<dbReference type="InterPro" id="IPR003313">
    <property type="entry name" value="AraC-bd"/>
</dbReference>
<dbReference type="InterPro" id="IPR018062">
    <property type="entry name" value="HTH_AraC-typ_CS"/>
</dbReference>
<reference evidence="5 6" key="2">
    <citation type="submission" date="2008-11" db="EMBL/GenBank/DDBJ databases">
        <authorList>
            <person name="Fulton L."/>
            <person name="Clifton S."/>
            <person name="Fulton B."/>
            <person name="Xu J."/>
            <person name="Minx P."/>
            <person name="Pepin K.H."/>
            <person name="Johnson M."/>
            <person name="Bhonagiri V."/>
            <person name="Nash W.E."/>
            <person name="Mardis E.R."/>
            <person name="Wilson R.K."/>
        </authorList>
    </citation>
    <scope>NUCLEOTIDE SEQUENCE [LARGE SCALE GENOMIC DNA]</scope>
    <source>
        <strain evidence="5 6">ATCC 43243</strain>
    </source>
</reference>
<keyword evidence="3" id="KW-0804">Transcription</keyword>
<dbReference type="GO" id="GO:0043565">
    <property type="term" value="F:sequence-specific DNA binding"/>
    <property type="evidence" value="ECO:0007669"/>
    <property type="project" value="InterPro"/>
</dbReference>
<reference evidence="5 6" key="1">
    <citation type="submission" date="2008-11" db="EMBL/GenBank/DDBJ databases">
        <title>Draft genome sequence of Bacteroides pectinophilus (ATCC 43243).</title>
        <authorList>
            <person name="Sudarsanam P."/>
            <person name="Ley R."/>
            <person name="Guruge J."/>
            <person name="Turnbaugh P.J."/>
            <person name="Mahowald M."/>
            <person name="Liep D."/>
            <person name="Gordon J."/>
        </authorList>
    </citation>
    <scope>NUCLEOTIDE SEQUENCE [LARGE SCALE GENOMIC DNA]</scope>
    <source>
        <strain evidence="5 6">ATCC 43243</strain>
    </source>
</reference>
<evidence type="ECO:0000256" key="1">
    <source>
        <dbReference type="ARBA" id="ARBA00023015"/>
    </source>
</evidence>
<name>B7AP83_9FIRM</name>
<dbReference type="PROSITE" id="PS00041">
    <property type="entry name" value="HTH_ARAC_FAMILY_1"/>
    <property type="match status" value="1"/>
</dbReference>
<comment type="caution">
    <text evidence="5">The sequence shown here is derived from an EMBL/GenBank/DDBJ whole genome shotgun (WGS) entry which is preliminary data.</text>
</comment>
<dbReference type="Pfam" id="PF12833">
    <property type="entry name" value="HTH_18"/>
    <property type="match status" value="1"/>
</dbReference>
<dbReference type="PROSITE" id="PS01124">
    <property type="entry name" value="HTH_ARAC_FAMILY_2"/>
    <property type="match status" value="1"/>
</dbReference>
<accession>B7AP83</accession>
<dbReference type="PANTHER" id="PTHR43280">
    <property type="entry name" value="ARAC-FAMILY TRANSCRIPTIONAL REGULATOR"/>
    <property type="match status" value="1"/>
</dbReference>
<feature type="domain" description="HTH araC/xylS-type" evidence="4">
    <location>
        <begin position="176"/>
        <end position="274"/>
    </location>
</feature>
<sequence>MNGTMSEYFNINKLIREAAFRMDETHSHDCYELVYLFSGECNILVSHTIYRMVPGTLVIIPPGEIHKTSYGSNDKVRQQRTALRFSIKDTDWLCSALGKDFVKDNLTAGIIEVPDKRKEYIENLITRMIYENQMPDELSMGMVKTLFQEFMIFVLRCKLYGDTSAHEIDAQNSTIQDVATYVYNNYDKQIYLDDVAKQFSISRSYLSKKFKQTTGFGFKEYLLNVRIKEACRLLLETNHSITDIAFACGFNDSNYFGDAFRRIKGISPNKYRHNRDVV</sequence>
<dbReference type="SUPFAM" id="SSF46689">
    <property type="entry name" value="Homeodomain-like"/>
    <property type="match status" value="2"/>
</dbReference>
<dbReference type="HOGENOM" id="CLU_000445_88_3_9"/>
<dbReference type="PANTHER" id="PTHR43280:SF2">
    <property type="entry name" value="HTH-TYPE TRANSCRIPTIONAL REGULATOR EXSA"/>
    <property type="match status" value="1"/>
</dbReference>
<dbReference type="Gene3D" id="2.60.120.10">
    <property type="entry name" value="Jelly Rolls"/>
    <property type="match status" value="1"/>
</dbReference>